<accession>A0AAW2HZ63</accession>
<name>A0AAW2HZ63_9NEOP</name>
<proteinExistence type="predicted"/>
<feature type="region of interest" description="Disordered" evidence="1">
    <location>
        <begin position="1"/>
        <end position="101"/>
    </location>
</feature>
<dbReference type="AlphaFoldDB" id="A0AAW2HZ63"/>
<evidence type="ECO:0000313" key="2">
    <source>
        <dbReference type="EMBL" id="KAL0274951.1"/>
    </source>
</evidence>
<protein>
    <submittedName>
        <fullName evidence="2">Uncharacterized protein</fullName>
    </submittedName>
</protein>
<comment type="caution">
    <text evidence="2">The sequence shown here is derived from an EMBL/GenBank/DDBJ whole genome shotgun (WGS) entry which is preliminary data.</text>
</comment>
<feature type="region of interest" description="Disordered" evidence="1">
    <location>
        <begin position="138"/>
        <end position="191"/>
    </location>
</feature>
<organism evidence="2">
    <name type="scientific">Menopon gallinae</name>
    <name type="common">poultry shaft louse</name>
    <dbReference type="NCBI Taxonomy" id="328185"/>
    <lineage>
        <taxon>Eukaryota</taxon>
        <taxon>Metazoa</taxon>
        <taxon>Ecdysozoa</taxon>
        <taxon>Arthropoda</taxon>
        <taxon>Hexapoda</taxon>
        <taxon>Insecta</taxon>
        <taxon>Pterygota</taxon>
        <taxon>Neoptera</taxon>
        <taxon>Paraneoptera</taxon>
        <taxon>Psocodea</taxon>
        <taxon>Troctomorpha</taxon>
        <taxon>Phthiraptera</taxon>
        <taxon>Amblycera</taxon>
        <taxon>Menoponidae</taxon>
        <taxon>Menopon</taxon>
    </lineage>
</organism>
<evidence type="ECO:0000256" key="1">
    <source>
        <dbReference type="SAM" id="MobiDB-lite"/>
    </source>
</evidence>
<reference evidence="2" key="1">
    <citation type="journal article" date="2024" name="Gigascience">
        <title>Chromosome-level genome of the poultry shaft louse Menopon gallinae provides insight into the host-switching and adaptive evolution of parasitic lice.</title>
        <authorList>
            <person name="Xu Y."/>
            <person name="Ma L."/>
            <person name="Liu S."/>
            <person name="Liang Y."/>
            <person name="Liu Q."/>
            <person name="He Z."/>
            <person name="Tian L."/>
            <person name="Duan Y."/>
            <person name="Cai W."/>
            <person name="Li H."/>
            <person name="Song F."/>
        </authorList>
    </citation>
    <scope>NUCLEOTIDE SEQUENCE</scope>
    <source>
        <strain evidence="2">Cailab_2023a</strain>
    </source>
</reference>
<gene>
    <name evidence="2" type="ORF">PYX00_002963</name>
</gene>
<dbReference type="EMBL" id="JARGDH010000002">
    <property type="protein sequence ID" value="KAL0274951.1"/>
    <property type="molecule type" value="Genomic_DNA"/>
</dbReference>
<sequence>MAWGYWSATSVLPDRGRSPRRQNSVPPSTPAVPVMTTPSVPGGSSEAANDHGQHSASGSPISEDTEELPSRRPSLEIPGPPRGMPVMFYGGASRSDSLRRRYTPDDRDIIVNQHDCYVHSHQPTYVPCHIHDRERIRRTTDGLSDSEEESSDPGDTSGIRMFTLSSDNEEDGSEPCYESGTPGERQTEPHI</sequence>